<dbReference type="SUPFAM" id="SSF55658">
    <property type="entry name" value="L9 N-domain-like"/>
    <property type="match status" value="1"/>
</dbReference>
<dbReference type="Gramene" id="Pp3c6_18140V3.1">
    <property type="protein sequence ID" value="PAC:32975338.CDS.1"/>
    <property type="gene ID" value="Pp3c6_18140"/>
</dbReference>
<dbReference type="AlphaFoldDB" id="A0A2K1KG60"/>
<dbReference type="InterPro" id="IPR037056">
    <property type="entry name" value="RNase_H1_N_sf"/>
</dbReference>
<name>A0A2K1KG60_PHYPA</name>
<organism evidence="2">
    <name type="scientific">Physcomitrium patens</name>
    <name type="common">Spreading-leaved earth moss</name>
    <name type="synonym">Physcomitrella patens</name>
    <dbReference type="NCBI Taxonomy" id="3218"/>
    <lineage>
        <taxon>Eukaryota</taxon>
        <taxon>Viridiplantae</taxon>
        <taxon>Streptophyta</taxon>
        <taxon>Embryophyta</taxon>
        <taxon>Bryophyta</taxon>
        <taxon>Bryophytina</taxon>
        <taxon>Bryopsida</taxon>
        <taxon>Funariidae</taxon>
        <taxon>Funariales</taxon>
        <taxon>Funariaceae</taxon>
        <taxon>Physcomitrium</taxon>
    </lineage>
</organism>
<evidence type="ECO:0000313" key="3">
    <source>
        <dbReference type="EnsemblPlants" id="PAC:32975338.CDS.1"/>
    </source>
</evidence>
<feature type="domain" description="Ribonuclease H1 N-terminal" evidence="1">
    <location>
        <begin position="5"/>
        <end position="40"/>
    </location>
</feature>
<reference evidence="2 4" key="1">
    <citation type="journal article" date="2008" name="Science">
        <title>The Physcomitrella genome reveals evolutionary insights into the conquest of land by plants.</title>
        <authorList>
            <person name="Rensing S."/>
            <person name="Lang D."/>
            <person name="Zimmer A."/>
            <person name="Terry A."/>
            <person name="Salamov A."/>
            <person name="Shapiro H."/>
            <person name="Nishiyama T."/>
            <person name="Perroud P.-F."/>
            <person name="Lindquist E."/>
            <person name="Kamisugi Y."/>
            <person name="Tanahashi T."/>
            <person name="Sakakibara K."/>
            <person name="Fujita T."/>
            <person name="Oishi K."/>
            <person name="Shin-I T."/>
            <person name="Kuroki Y."/>
            <person name="Toyoda A."/>
            <person name="Suzuki Y."/>
            <person name="Hashimoto A."/>
            <person name="Yamaguchi K."/>
            <person name="Sugano A."/>
            <person name="Kohara Y."/>
            <person name="Fujiyama A."/>
            <person name="Anterola A."/>
            <person name="Aoki S."/>
            <person name="Ashton N."/>
            <person name="Barbazuk W.B."/>
            <person name="Barker E."/>
            <person name="Bennetzen J."/>
            <person name="Bezanilla M."/>
            <person name="Blankenship R."/>
            <person name="Cho S.H."/>
            <person name="Dutcher S."/>
            <person name="Estelle M."/>
            <person name="Fawcett J.A."/>
            <person name="Gundlach H."/>
            <person name="Hanada K."/>
            <person name="Heyl A."/>
            <person name="Hicks K.A."/>
            <person name="Hugh J."/>
            <person name="Lohr M."/>
            <person name="Mayer K."/>
            <person name="Melkozernov A."/>
            <person name="Murata T."/>
            <person name="Nelson D."/>
            <person name="Pils B."/>
            <person name="Prigge M."/>
            <person name="Reiss B."/>
            <person name="Renner T."/>
            <person name="Rombauts S."/>
            <person name="Rushton P."/>
            <person name="Sanderfoot A."/>
            <person name="Schween G."/>
            <person name="Shiu S.-H."/>
            <person name="Stueber K."/>
            <person name="Theodoulou F.L."/>
            <person name="Tu H."/>
            <person name="Van de Peer Y."/>
            <person name="Verrier P.J."/>
            <person name="Waters E."/>
            <person name="Wood A."/>
            <person name="Yang L."/>
            <person name="Cove D."/>
            <person name="Cuming A."/>
            <person name="Hasebe M."/>
            <person name="Lucas S."/>
            <person name="Mishler D.B."/>
            <person name="Reski R."/>
            <person name="Grigoriev I."/>
            <person name="Quatrano R.S."/>
            <person name="Boore J.L."/>
        </authorList>
    </citation>
    <scope>NUCLEOTIDE SEQUENCE [LARGE SCALE GENOMIC DNA]</scope>
    <source>
        <strain evidence="3 4">cv. Gransden 2004</strain>
    </source>
</reference>
<reference evidence="2 4" key="2">
    <citation type="journal article" date="2018" name="Plant J.">
        <title>The Physcomitrella patens chromosome-scale assembly reveals moss genome structure and evolution.</title>
        <authorList>
            <person name="Lang D."/>
            <person name="Ullrich K.K."/>
            <person name="Murat F."/>
            <person name="Fuchs J."/>
            <person name="Jenkins J."/>
            <person name="Haas F.B."/>
            <person name="Piednoel M."/>
            <person name="Gundlach H."/>
            <person name="Van Bel M."/>
            <person name="Meyberg R."/>
            <person name="Vives C."/>
            <person name="Morata J."/>
            <person name="Symeonidi A."/>
            <person name="Hiss M."/>
            <person name="Muchero W."/>
            <person name="Kamisugi Y."/>
            <person name="Saleh O."/>
            <person name="Blanc G."/>
            <person name="Decker E.L."/>
            <person name="van Gessel N."/>
            <person name="Grimwood J."/>
            <person name="Hayes R.D."/>
            <person name="Graham S.W."/>
            <person name="Gunter L.E."/>
            <person name="McDaniel S.F."/>
            <person name="Hoernstein S.N.W."/>
            <person name="Larsson A."/>
            <person name="Li F.W."/>
            <person name="Perroud P.F."/>
            <person name="Phillips J."/>
            <person name="Ranjan P."/>
            <person name="Rokshar D.S."/>
            <person name="Rothfels C.J."/>
            <person name="Schneider L."/>
            <person name="Shu S."/>
            <person name="Stevenson D.W."/>
            <person name="Thummler F."/>
            <person name="Tillich M."/>
            <person name="Villarreal Aguilar J.C."/>
            <person name="Widiez T."/>
            <person name="Wong G.K."/>
            <person name="Wymore A."/>
            <person name="Zhang Y."/>
            <person name="Zimmer A.D."/>
            <person name="Quatrano R.S."/>
            <person name="Mayer K.F.X."/>
            <person name="Goodstein D."/>
            <person name="Casacuberta J.M."/>
            <person name="Vandepoele K."/>
            <person name="Reski R."/>
            <person name="Cuming A.C."/>
            <person name="Tuskan G.A."/>
            <person name="Maumus F."/>
            <person name="Salse J."/>
            <person name="Schmutz J."/>
            <person name="Rensing S.A."/>
        </authorList>
    </citation>
    <scope>NUCLEOTIDE SEQUENCE [LARGE SCALE GENOMIC DNA]</scope>
    <source>
        <strain evidence="3 4">cv. Gransden 2004</strain>
    </source>
</reference>
<reference evidence="3" key="3">
    <citation type="submission" date="2020-12" db="UniProtKB">
        <authorList>
            <consortium name="EnsemblPlants"/>
        </authorList>
    </citation>
    <scope>IDENTIFICATION</scope>
</reference>
<gene>
    <name evidence="2" type="ORF">PHYPA_009130</name>
</gene>
<sequence length="59" mass="6681">MGINKYYVVHRGFKPGVYTNWIDCEKDISGYGNVKFCNFKEFGGGGTLFVKDLVLVELI</sequence>
<evidence type="ECO:0000259" key="1">
    <source>
        <dbReference type="Pfam" id="PF01693"/>
    </source>
</evidence>
<dbReference type="Pfam" id="PF01693">
    <property type="entry name" value="Cauli_VI"/>
    <property type="match status" value="1"/>
</dbReference>
<protein>
    <recommendedName>
        <fullName evidence="1">Ribonuclease H1 N-terminal domain-containing protein</fullName>
    </recommendedName>
</protein>
<accession>A0A2K1KG60</accession>
<evidence type="ECO:0000313" key="4">
    <source>
        <dbReference type="Proteomes" id="UP000006727"/>
    </source>
</evidence>
<dbReference type="EnsemblPlants" id="Pp3c6_18140V3.1">
    <property type="protein sequence ID" value="PAC:32975338.CDS.1"/>
    <property type="gene ID" value="Pp3c6_18140"/>
</dbReference>
<keyword evidence="4" id="KW-1185">Reference proteome</keyword>
<dbReference type="EMBL" id="ABEU02000006">
    <property type="protein sequence ID" value="PNR52755.1"/>
    <property type="molecule type" value="Genomic_DNA"/>
</dbReference>
<dbReference type="Gene3D" id="3.40.970.10">
    <property type="entry name" value="Ribonuclease H1, N-terminal domain"/>
    <property type="match status" value="1"/>
</dbReference>
<proteinExistence type="predicted"/>
<dbReference type="InterPro" id="IPR011320">
    <property type="entry name" value="RNase_H1_N"/>
</dbReference>
<dbReference type="InterPro" id="IPR009027">
    <property type="entry name" value="Ribosomal_bL9/RNase_H1_N"/>
</dbReference>
<evidence type="ECO:0000313" key="2">
    <source>
        <dbReference type="EMBL" id="PNR52755.1"/>
    </source>
</evidence>
<dbReference type="Proteomes" id="UP000006727">
    <property type="component" value="Chromosome 6"/>
</dbReference>
<dbReference type="InParanoid" id="A0A2K1KG60"/>